<evidence type="ECO:0000256" key="5">
    <source>
        <dbReference type="ARBA" id="ARBA00023033"/>
    </source>
</evidence>
<name>A0ABT4W6V2_9RHOB</name>
<dbReference type="SUPFAM" id="SSF54373">
    <property type="entry name" value="FAD-linked reductases, C-terminal domain"/>
    <property type="match status" value="1"/>
</dbReference>
<dbReference type="PRINTS" id="PR00420">
    <property type="entry name" value="RNGMNOXGNASE"/>
</dbReference>
<keyword evidence="2" id="KW-0285">Flavoprotein</keyword>
<dbReference type="InterPro" id="IPR036188">
    <property type="entry name" value="FAD/NAD-bd_sf"/>
</dbReference>
<proteinExistence type="predicted"/>
<evidence type="ECO:0000256" key="1">
    <source>
        <dbReference type="ARBA" id="ARBA00001974"/>
    </source>
</evidence>
<dbReference type="Gene3D" id="3.50.50.60">
    <property type="entry name" value="FAD/NAD(P)-binding domain"/>
    <property type="match status" value="1"/>
</dbReference>
<comment type="cofactor">
    <cofactor evidence="1">
        <name>FAD</name>
        <dbReference type="ChEBI" id="CHEBI:57692"/>
    </cofactor>
</comment>
<dbReference type="Pfam" id="PF01494">
    <property type="entry name" value="FAD_binding_3"/>
    <property type="match status" value="1"/>
</dbReference>
<dbReference type="Proteomes" id="UP001528040">
    <property type="component" value="Unassembled WGS sequence"/>
</dbReference>
<keyword evidence="4" id="KW-0560">Oxidoreductase</keyword>
<evidence type="ECO:0000256" key="3">
    <source>
        <dbReference type="ARBA" id="ARBA00022827"/>
    </source>
</evidence>
<comment type="caution">
    <text evidence="7">The sequence shown here is derived from an EMBL/GenBank/DDBJ whole genome shotgun (WGS) entry which is preliminary data.</text>
</comment>
<dbReference type="GO" id="GO:0004497">
    <property type="term" value="F:monooxygenase activity"/>
    <property type="evidence" value="ECO:0007669"/>
    <property type="project" value="UniProtKB-KW"/>
</dbReference>
<dbReference type="SUPFAM" id="SSF51905">
    <property type="entry name" value="FAD/NAD(P)-binding domain"/>
    <property type="match status" value="1"/>
</dbReference>
<evidence type="ECO:0000313" key="7">
    <source>
        <dbReference type="EMBL" id="MDA5095702.1"/>
    </source>
</evidence>
<feature type="domain" description="FAD-binding" evidence="6">
    <location>
        <begin position="6"/>
        <end position="340"/>
    </location>
</feature>
<dbReference type="RefSeq" id="WP_271055413.1">
    <property type="nucleotide sequence ID" value="NZ_JAQIIO010000014.1"/>
</dbReference>
<dbReference type="PANTHER" id="PTHR13789:SF318">
    <property type="entry name" value="GERANYLGERANYL DIPHOSPHATE REDUCTASE"/>
    <property type="match status" value="1"/>
</dbReference>
<dbReference type="EMBL" id="JAQIIO010000014">
    <property type="protein sequence ID" value="MDA5095702.1"/>
    <property type="molecule type" value="Genomic_DNA"/>
</dbReference>
<evidence type="ECO:0000256" key="2">
    <source>
        <dbReference type="ARBA" id="ARBA00022630"/>
    </source>
</evidence>
<protein>
    <submittedName>
        <fullName evidence="7">FAD-dependent monooxygenase</fullName>
    </submittedName>
</protein>
<sequence>MITDQDITVLGGGIGGLAAAVALAQKGAQVTVLEQAPEITEVGAGLQISPNGFRVLQALGLEQQAYAKAMRSTGVWLRDGVSGREVVDLNFEAMVPDDTFLLFHRADLIDLLANAARAAGVTILLDQKVKDVEEVPDGVVVHLVDGSTRSCHFLVGADGLHSVVRGKLNGIQKPFFTGQVAWRAVVPASGREQAEATVFMGPGRHMVTYPLRGGSLVNIVAVEERDAWVDEGWNIPDDPANLRAAFSDFCDDAMALLERVEDVKVWGLHRHEVALVWHKGHMVLLGDAAHPTLPFMAQGAVMALEDAWVLADCLSRAGTGPGGALYQARRQPRARQIVEAANKNARNYHYSNPLARFFGYNALRVAGRVAPSAIYGRFRWIYDADVTQL</sequence>
<keyword evidence="5 7" id="KW-0503">Monooxygenase</keyword>
<keyword evidence="8" id="KW-1185">Reference proteome</keyword>
<gene>
    <name evidence="7" type="ORF">O2N63_16545</name>
</gene>
<reference evidence="7 8" key="1">
    <citation type="submission" date="2023-01" db="EMBL/GenBank/DDBJ databases">
        <authorList>
            <person name="Yoon J.-W."/>
        </authorList>
    </citation>
    <scope>NUCLEOTIDE SEQUENCE [LARGE SCALE GENOMIC DNA]</scope>
    <source>
        <strain evidence="7 8">KMU-50</strain>
    </source>
</reference>
<evidence type="ECO:0000256" key="4">
    <source>
        <dbReference type="ARBA" id="ARBA00023002"/>
    </source>
</evidence>
<evidence type="ECO:0000259" key="6">
    <source>
        <dbReference type="Pfam" id="PF01494"/>
    </source>
</evidence>
<dbReference type="InterPro" id="IPR002938">
    <property type="entry name" value="FAD-bd"/>
</dbReference>
<keyword evidence="3" id="KW-0274">FAD</keyword>
<accession>A0ABT4W6V2</accession>
<dbReference type="InterPro" id="IPR050493">
    <property type="entry name" value="FAD-dep_Monooxygenase_BioMet"/>
</dbReference>
<organism evidence="7 8">
    <name type="scientific">Aliiroseovarius salicola</name>
    <dbReference type="NCBI Taxonomy" id="3009082"/>
    <lineage>
        <taxon>Bacteria</taxon>
        <taxon>Pseudomonadati</taxon>
        <taxon>Pseudomonadota</taxon>
        <taxon>Alphaproteobacteria</taxon>
        <taxon>Rhodobacterales</taxon>
        <taxon>Paracoccaceae</taxon>
        <taxon>Aliiroseovarius</taxon>
    </lineage>
</organism>
<dbReference type="PANTHER" id="PTHR13789">
    <property type="entry name" value="MONOOXYGENASE"/>
    <property type="match status" value="1"/>
</dbReference>
<evidence type="ECO:0000313" key="8">
    <source>
        <dbReference type="Proteomes" id="UP001528040"/>
    </source>
</evidence>